<name>A0A9W7L588_9STRA</name>
<dbReference type="OrthoDB" id="10258445at2759"/>
<dbReference type="GO" id="GO:0006888">
    <property type="term" value="P:endoplasmic reticulum to Golgi vesicle-mediated transport"/>
    <property type="evidence" value="ECO:0007669"/>
    <property type="project" value="InterPro"/>
</dbReference>
<gene>
    <name evidence="1" type="ORF">TrCOL_g5524</name>
</gene>
<reference evidence="2" key="1">
    <citation type="journal article" date="2023" name="Commun. Biol.">
        <title>Genome analysis of Parmales, the sister group of diatoms, reveals the evolutionary specialization of diatoms from phago-mixotrophs to photoautotrophs.</title>
        <authorList>
            <person name="Ban H."/>
            <person name="Sato S."/>
            <person name="Yoshikawa S."/>
            <person name="Yamada K."/>
            <person name="Nakamura Y."/>
            <person name="Ichinomiya M."/>
            <person name="Sato N."/>
            <person name="Blanc-Mathieu R."/>
            <person name="Endo H."/>
            <person name="Kuwata A."/>
            <person name="Ogata H."/>
        </authorList>
    </citation>
    <scope>NUCLEOTIDE SEQUENCE [LARGE SCALE GENOMIC DNA]</scope>
</reference>
<keyword evidence="2" id="KW-1185">Reference proteome</keyword>
<evidence type="ECO:0008006" key="3">
    <source>
        <dbReference type="Google" id="ProtNLM"/>
    </source>
</evidence>
<dbReference type="Gene3D" id="3.30.450.70">
    <property type="match status" value="1"/>
</dbReference>
<dbReference type="Pfam" id="PF04628">
    <property type="entry name" value="Sedlin_N"/>
    <property type="match status" value="1"/>
</dbReference>
<dbReference type="InterPro" id="IPR011012">
    <property type="entry name" value="Longin-like_dom_sf"/>
</dbReference>
<dbReference type="Proteomes" id="UP001165065">
    <property type="component" value="Unassembled WGS sequence"/>
</dbReference>
<dbReference type="GO" id="GO:0005737">
    <property type="term" value="C:cytoplasm"/>
    <property type="evidence" value="ECO:0007669"/>
    <property type="project" value="GOC"/>
</dbReference>
<comment type="caution">
    <text evidence="1">The sequence shown here is derived from an EMBL/GenBank/DDBJ whole genome shotgun (WGS) entry which is preliminary data.</text>
</comment>
<evidence type="ECO:0000313" key="2">
    <source>
        <dbReference type="Proteomes" id="UP001165065"/>
    </source>
</evidence>
<dbReference type="AlphaFoldDB" id="A0A9W7L588"/>
<dbReference type="InterPro" id="IPR006722">
    <property type="entry name" value="Sedlin"/>
</dbReference>
<sequence length="217" mass="23884">MSLVAIGLIGNDNEPLYFKDFTPREVNPSTTPTDSSSDATNLLSTSSLSNSTKFQFILHSALDSIESNGARWRSSSTGPSSEVASHSRAAVPLGFLGFLLPIDSYRIYAYHGLGVLVMGIVSESSLPSGGLSPSMSSQHVYERLLHGLFYRTYRLYLTALCNPFHHIPMDSIHEPEKDEISNFVSGHVEIEGGVWRPKFQRGLDCIVGEFNRTLTQL</sequence>
<protein>
    <recommendedName>
        <fullName evidence="3">Trafficking protein particle complex subunit</fullName>
    </recommendedName>
</protein>
<dbReference type="EMBL" id="BRYA01000702">
    <property type="protein sequence ID" value="GMI30269.1"/>
    <property type="molecule type" value="Genomic_DNA"/>
</dbReference>
<organism evidence="1 2">
    <name type="scientific">Triparma columacea</name>
    <dbReference type="NCBI Taxonomy" id="722753"/>
    <lineage>
        <taxon>Eukaryota</taxon>
        <taxon>Sar</taxon>
        <taxon>Stramenopiles</taxon>
        <taxon>Ochrophyta</taxon>
        <taxon>Bolidophyceae</taxon>
        <taxon>Parmales</taxon>
        <taxon>Triparmaceae</taxon>
        <taxon>Triparma</taxon>
    </lineage>
</organism>
<accession>A0A9W7L588</accession>
<evidence type="ECO:0000313" key="1">
    <source>
        <dbReference type="EMBL" id="GMI30269.1"/>
    </source>
</evidence>
<proteinExistence type="predicted"/>
<dbReference type="SUPFAM" id="SSF64356">
    <property type="entry name" value="SNARE-like"/>
    <property type="match status" value="1"/>
</dbReference>